<sequence length="54" mass="6173">MLVELSKLGEEANNKIEAANVRIRALRREREEAAKALEERKVGNQKLTAVLQER</sequence>
<dbReference type="EMBL" id="CAUJNA010001202">
    <property type="protein sequence ID" value="CAJ1385158.1"/>
    <property type="molecule type" value="Genomic_DNA"/>
</dbReference>
<feature type="coiled-coil region" evidence="1">
    <location>
        <begin position="2"/>
        <end position="36"/>
    </location>
</feature>
<name>A0AA36N0D6_9DINO</name>
<protein>
    <submittedName>
        <fullName evidence="2">Uncharacterized protein</fullName>
    </submittedName>
</protein>
<keyword evidence="3" id="KW-1185">Reference proteome</keyword>
<evidence type="ECO:0000313" key="3">
    <source>
        <dbReference type="Proteomes" id="UP001178507"/>
    </source>
</evidence>
<dbReference type="Proteomes" id="UP001178507">
    <property type="component" value="Unassembled WGS sequence"/>
</dbReference>
<accession>A0AA36N0D6</accession>
<comment type="caution">
    <text evidence="2">The sequence shown here is derived from an EMBL/GenBank/DDBJ whole genome shotgun (WGS) entry which is preliminary data.</text>
</comment>
<gene>
    <name evidence="2" type="ORF">EVOR1521_LOCUS11818</name>
</gene>
<dbReference type="AlphaFoldDB" id="A0AA36N0D6"/>
<proteinExistence type="predicted"/>
<organism evidence="2 3">
    <name type="scientific">Effrenium voratum</name>
    <dbReference type="NCBI Taxonomy" id="2562239"/>
    <lineage>
        <taxon>Eukaryota</taxon>
        <taxon>Sar</taxon>
        <taxon>Alveolata</taxon>
        <taxon>Dinophyceae</taxon>
        <taxon>Suessiales</taxon>
        <taxon>Symbiodiniaceae</taxon>
        <taxon>Effrenium</taxon>
    </lineage>
</organism>
<keyword evidence="1" id="KW-0175">Coiled coil</keyword>
<reference evidence="2" key="1">
    <citation type="submission" date="2023-08" db="EMBL/GenBank/DDBJ databases">
        <authorList>
            <person name="Chen Y."/>
            <person name="Shah S."/>
            <person name="Dougan E. K."/>
            <person name="Thang M."/>
            <person name="Chan C."/>
        </authorList>
    </citation>
    <scope>NUCLEOTIDE SEQUENCE</scope>
</reference>
<evidence type="ECO:0000313" key="2">
    <source>
        <dbReference type="EMBL" id="CAJ1385158.1"/>
    </source>
</evidence>
<evidence type="ECO:0000256" key="1">
    <source>
        <dbReference type="SAM" id="Coils"/>
    </source>
</evidence>